<protein>
    <submittedName>
        <fullName evidence="3">YciI family protein</fullName>
    </submittedName>
</protein>
<name>A0AAW9QJ76_9BURK</name>
<evidence type="ECO:0000259" key="2">
    <source>
        <dbReference type="Pfam" id="PF03795"/>
    </source>
</evidence>
<dbReference type="PANTHER" id="PTHR35174">
    <property type="entry name" value="BLL7171 PROTEIN-RELATED"/>
    <property type="match status" value="1"/>
</dbReference>
<dbReference type="InterPro" id="IPR011008">
    <property type="entry name" value="Dimeric_a/b-barrel"/>
</dbReference>
<accession>A0AAW9QJ76</accession>
<dbReference type="Proteomes" id="UP001336250">
    <property type="component" value="Unassembled WGS sequence"/>
</dbReference>
<organism evidence="3 4">
    <name type="scientific">Aquincola agrisoli</name>
    <dbReference type="NCBI Taxonomy" id="3119538"/>
    <lineage>
        <taxon>Bacteria</taxon>
        <taxon>Pseudomonadati</taxon>
        <taxon>Pseudomonadota</taxon>
        <taxon>Betaproteobacteria</taxon>
        <taxon>Burkholderiales</taxon>
        <taxon>Sphaerotilaceae</taxon>
        <taxon>Aquincola</taxon>
    </lineage>
</organism>
<dbReference type="Pfam" id="PF03795">
    <property type="entry name" value="YCII"/>
    <property type="match status" value="1"/>
</dbReference>
<dbReference type="AlphaFoldDB" id="A0AAW9QJ76"/>
<evidence type="ECO:0000313" key="4">
    <source>
        <dbReference type="Proteomes" id="UP001336250"/>
    </source>
</evidence>
<reference evidence="3 4" key="1">
    <citation type="submission" date="2024-02" db="EMBL/GenBank/DDBJ databases">
        <title>Genome sequence of Aquincola sp. MAHUQ-54.</title>
        <authorList>
            <person name="Huq M.A."/>
        </authorList>
    </citation>
    <scope>NUCLEOTIDE SEQUENCE [LARGE SCALE GENOMIC DNA]</scope>
    <source>
        <strain evidence="3 4">MAHUQ-54</strain>
    </source>
</reference>
<evidence type="ECO:0000313" key="3">
    <source>
        <dbReference type="EMBL" id="MEF7616882.1"/>
    </source>
</evidence>
<sequence length="131" mass="13955">MSYMLLIIEPPGQRRERGELAGRAVYERMQSFAAGLTSRGLLVAAESLAEPGPHAARLQVRGGRRTVIDGPFAETKEMVGGFFLLNVATREEALAIAADCPAAEWCTVEVRKLGPCWEAEAAAVPTSAPGS</sequence>
<feature type="domain" description="YCII-related" evidence="2">
    <location>
        <begin position="1"/>
        <end position="112"/>
    </location>
</feature>
<dbReference type="RefSeq" id="WP_332292484.1">
    <property type="nucleotide sequence ID" value="NZ_JAZIBG010000049.1"/>
</dbReference>
<proteinExistence type="inferred from homology"/>
<evidence type="ECO:0000256" key="1">
    <source>
        <dbReference type="ARBA" id="ARBA00007689"/>
    </source>
</evidence>
<dbReference type="InterPro" id="IPR005545">
    <property type="entry name" value="YCII"/>
</dbReference>
<gene>
    <name evidence="3" type="ORF">V4F39_23410</name>
</gene>
<keyword evidence="4" id="KW-1185">Reference proteome</keyword>
<comment type="similarity">
    <text evidence="1">Belongs to the YciI family.</text>
</comment>
<dbReference type="EMBL" id="JAZIBG010000049">
    <property type="protein sequence ID" value="MEF7616882.1"/>
    <property type="molecule type" value="Genomic_DNA"/>
</dbReference>
<dbReference type="SUPFAM" id="SSF54909">
    <property type="entry name" value="Dimeric alpha+beta barrel"/>
    <property type="match status" value="1"/>
</dbReference>
<dbReference type="Gene3D" id="3.30.70.1060">
    <property type="entry name" value="Dimeric alpha+beta barrel"/>
    <property type="match status" value="1"/>
</dbReference>
<comment type="caution">
    <text evidence="3">The sequence shown here is derived from an EMBL/GenBank/DDBJ whole genome shotgun (WGS) entry which is preliminary data.</text>
</comment>
<dbReference type="PANTHER" id="PTHR35174:SF3">
    <property type="entry name" value="BLL7171 PROTEIN"/>
    <property type="match status" value="1"/>
</dbReference>